<reference evidence="1 2" key="1">
    <citation type="journal article" date="2019" name="Environ. Microbiol.">
        <title>Species interactions and distinct microbial communities in high Arctic permafrost affected cryosols are associated with the CH4 and CO2 gas fluxes.</title>
        <authorList>
            <person name="Altshuler I."/>
            <person name="Hamel J."/>
            <person name="Turney S."/>
            <person name="Magnuson E."/>
            <person name="Levesque R."/>
            <person name="Greer C."/>
            <person name="Whyte L.G."/>
        </authorList>
    </citation>
    <scope>NUCLEOTIDE SEQUENCE [LARGE SCALE GENOMIC DNA]</scope>
    <source>
        <strain evidence="1 2">S13Y</strain>
    </source>
</reference>
<dbReference type="Gene3D" id="3.40.630.30">
    <property type="match status" value="1"/>
</dbReference>
<comment type="caution">
    <text evidence="1">The sequence shown here is derived from an EMBL/GenBank/DDBJ whole genome shotgun (WGS) entry which is preliminary data.</text>
</comment>
<dbReference type="Proteomes" id="UP000319486">
    <property type="component" value="Unassembled WGS sequence"/>
</dbReference>
<evidence type="ECO:0008006" key="3">
    <source>
        <dbReference type="Google" id="ProtNLM"/>
    </source>
</evidence>
<gene>
    <name evidence="1" type="ORF">EAH88_11870</name>
</gene>
<dbReference type="EMBL" id="RCZO01000006">
    <property type="protein sequence ID" value="TPG08321.1"/>
    <property type="molecule type" value="Genomic_DNA"/>
</dbReference>
<keyword evidence="2" id="KW-1185">Reference proteome</keyword>
<evidence type="ECO:0000313" key="1">
    <source>
        <dbReference type="EMBL" id="TPG08321.1"/>
    </source>
</evidence>
<organism evidence="1 2">
    <name type="scientific">Rhodanobacter glycinis</name>
    <dbReference type="NCBI Taxonomy" id="582702"/>
    <lineage>
        <taxon>Bacteria</taxon>
        <taxon>Pseudomonadati</taxon>
        <taxon>Pseudomonadota</taxon>
        <taxon>Gammaproteobacteria</taxon>
        <taxon>Lysobacterales</taxon>
        <taxon>Rhodanobacteraceae</taxon>
        <taxon>Rhodanobacter</taxon>
    </lineage>
</organism>
<name>A0A502C987_9GAMM</name>
<evidence type="ECO:0000313" key="2">
    <source>
        <dbReference type="Proteomes" id="UP000319486"/>
    </source>
</evidence>
<dbReference type="AlphaFoldDB" id="A0A502C987"/>
<sequence>MADGAHIPEIRLGFPIVQDFAYIAANMRPDEIAQYLALTGISEYAPDVAARSMIASPGHQFVMVNSSNLPVLVGGFCPVRAGVFEGWAAGTPDGWATHWRAITKVCRGLLDDLMANGAHRVETFALASRTQAHEWYERSLLMQREGVLRGYFADGQDAIVFSRVSA</sequence>
<protein>
    <recommendedName>
        <fullName evidence="3">GNAT family N-acetyltransferase</fullName>
    </recommendedName>
</protein>
<accession>A0A502C987</accession>
<proteinExistence type="predicted"/>
<dbReference type="RefSeq" id="WP_140652880.1">
    <property type="nucleotide sequence ID" value="NZ_RCZO01000006.1"/>
</dbReference>